<dbReference type="Gene3D" id="2.60.120.620">
    <property type="entry name" value="q2cbj1_9rhob like domain"/>
    <property type="match status" value="1"/>
</dbReference>
<dbReference type="Proteomes" id="UP000306102">
    <property type="component" value="Unassembled WGS sequence"/>
</dbReference>
<evidence type="ECO:0000313" key="4">
    <source>
        <dbReference type="EMBL" id="THG14164.1"/>
    </source>
</evidence>
<evidence type="ECO:0000256" key="1">
    <source>
        <dbReference type="ARBA" id="ARBA00001962"/>
    </source>
</evidence>
<dbReference type="STRING" id="542762.A0A4S4EE63"/>
<dbReference type="Pfam" id="PF05721">
    <property type="entry name" value="PhyH"/>
    <property type="match status" value="1"/>
</dbReference>
<dbReference type="PANTHER" id="PTHR20883:SF15">
    <property type="entry name" value="PHYTANOYL-COA DIOXYGENASE DOMAIN-CONTAINING PROTEIN 1"/>
    <property type="match status" value="1"/>
</dbReference>
<comment type="caution">
    <text evidence="4">The sequence shown here is derived from an EMBL/GenBank/DDBJ whole genome shotgun (WGS) entry which is preliminary data.</text>
</comment>
<dbReference type="PANTHER" id="PTHR20883">
    <property type="entry name" value="PHYTANOYL-COA DIOXYGENASE DOMAIN CONTAINING 1"/>
    <property type="match status" value="1"/>
</dbReference>
<dbReference type="AlphaFoldDB" id="A0A4S4EE63"/>
<name>A0A4S4EE63_CAMSN</name>
<protein>
    <recommendedName>
        <fullName evidence="6">Fe2OG dioxygenase domain-containing protein</fullName>
    </recommendedName>
</protein>
<dbReference type="SUPFAM" id="SSF51197">
    <property type="entry name" value="Clavaminate synthase-like"/>
    <property type="match status" value="1"/>
</dbReference>
<organism evidence="4 5">
    <name type="scientific">Camellia sinensis var. sinensis</name>
    <name type="common">China tea</name>
    <dbReference type="NCBI Taxonomy" id="542762"/>
    <lineage>
        <taxon>Eukaryota</taxon>
        <taxon>Viridiplantae</taxon>
        <taxon>Streptophyta</taxon>
        <taxon>Embryophyta</taxon>
        <taxon>Tracheophyta</taxon>
        <taxon>Spermatophyta</taxon>
        <taxon>Magnoliopsida</taxon>
        <taxon>eudicotyledons</taxon>
        <taxon>Gunneridae</taxon>
        <taxon>Pentapetalae</taxon>
        <taxon>asterids</taxon>
        <taxon>Ericales</taxon>
        <taxon>Theaceae</taxon>
        <taxon>Camellia</taxon>
    </lineage>
</organism>
<keyword evidence="3" id="KW-0408">Iron</keyword>
<evidence type="ECO:0000256" key="3">
    <source>
        <dbReference type="ARBA" id="ARBA00023004"/>
    </source>
</evidence>
<evidence type="ECO:0000313" key="5">
    <source>
        <dbReference type="Proteomes" id="UP000306102"/>
    </source>
</evidence>
<dbReference type="InterPro" id="IPR008775">
    <property type="entry name" value="Phytyl_CoA_dOase-like"/>
</dbReference>
<accession>A0A4S4EE63</accession>
<evidence type="ECO:0000256" key="2">
    <source>
        <dbReference type="ARBA" id="ARBA00022723"/>
    </source>
</evidence>
<comment type="cofactor">
    <cofactor evidence="1">
        <name>Fe cation</name>
        <dbReference type="ChEBI" id="CHEBI:24875"/>
    </cofactor>
</comment>
<sequence length="190" mass="21321">MPQDLAFQHNAPLASTALNHYCFVYSSLYHLTVNEWSYSQARLEVSFQQPGIGGEVVPHQDNSFLYTEPKTCTGLWLALEDATIINGCLWAIPGSHKSSALISSLFIRDEDGVHFDQPSPSYDEKDFVSIEVKAGSLVVIHGDLIHQSFENQSSNSRHAYSLHVIDTVGCKWAPENWIRRKVDPEPLYVS</sequence>
<evidence type="ECO:0008006" key="6">
    <source>
        <dbReference type="Google" id="ProtNLM"/>
    </source>
</evidence>
<gene>
    <name evidence="4" type="ORF">TEA_000740</name>
</gene>
<dbReference type="GO" id="GO:0048244">
    <property type="term" value="F:phytanoyl-CoA dioxygenase activity"/>
    <property type="evidence" value="ECO:0007669"/>
    <property type="project" value="TreeGrafter"/>
</dbReference>
<dbReference type="EMBL" id="SDRB02005515">
    <property type="protein sequence ID" value="THG14164.1"/>
    <property type="molecule type" value="Genomic_DNA"/>
</dbReference>
<keyword evidence="2" id="KW-0479">Metal-binding</keyword>
<keyword evidence="5" id="KW-1185">Reference proteome</keyword>
<dbReference type="GO" id="GO:0046872">
    <property type="term" value="F:metal ion binding"/>
    <property type="evidence" value="ECO:0007669"/>
    <property type="project" value="UniProtKB-KW"/>
</dbReference>
<reference evidence="4 5" key="1">
    <citation type="journal article" date="2018" name="Proc. Natl. Acad. Sci. U.S.A.">
        <title>Draft genome sequence of Camellia sinensis var. sinensis provides insights into the evolution of the tea genome and tea quality.</title>
        <authorList>
            <person name="Wei C."/>
            <person name="Yang H."/>
            <person name="Wang S."/>
            <person name="Zhao J."/>
            <person name="Liu C."/>
            <person name="Gao L."/>
            <person name="Xia E."/>
            <person name="Lu Y."/>
            <person name="Tai Y."/>
            <person name="She G."/>
            <person name="Sun J."/>
            <person name="Cao H."/>
            <person name="Tong W."/>
            <person name="Gao Q."/>
            <person name="Li Y."/>
            <person name="Deng W."/>
            <person name="Jiang X."/>
            <person name="Wang W."/>
            <person name="Chen Q."/>
            <person name="Zhang S."/>
            <person name="Li H."/>
            <person name="Wu J."/>
            <person name="Wang P."/>
            <person name="Li P."/>
            <person name="Shi C."/>
            <person name="Zheng F."/>
            <person name="Jian J."/>
            <person name="Huang B."/>
            <person name="Shan D."/>
            <person name="Shi M."/>
            <person name="Fang C."/>
            <person name="Yue Y."/>
            <person name="Li F."/>
            <person name="Li D."/>
            <person name="Wei S."/>
            <person name="Han B."/>
            <person name="Jiang C."/>
            <person name="Yin Y."/>
            <person name="Xia T."/>
            <person name="Zhang Z."/>
            <person name="Bennetzen J.L."/>
            <person name="Zhao S."/>
            <person name="Wan X."/>
        </authorList>
    </citation>
    <scope>NUCLEOTIDE SEQUENCE [LARGE SCALE GENOMIC DNA]</scope>
    <source>
        <strain evidence="5">cv. Shuchazao</strain>
        <tissue evidence="4">Leaf</tissue>
    </source>
</reference>
<proteinExistence type="predicted"/>